<dbReference type="Pfam" id="PF11974">
    <property type="entry name" value="bMG3"/>
    <property type="match status" value="1"/>
</dbReference>
<dbReference type="SMART" id="SM01419">
    <property type="entry name" value="Thiol-ester_cl"/>
    <property type="match status" value="1"/>
</dbReference>
<keyword evidence="2" id="KW-0732">Signal</keyword>
<keyword evidence="3" id="KW-1133">Transmembrane helix</keyword>
<dbReference type="InterPro" id="IPR049120">
    <property type="entry name" value="A2M_bMG2"/>
</dbReference>
<dbReference type="Gene3D" id="2.60.40.3710">
    <property type="match status" value="1"/>
</dbReference>
<evidence type="ECO:0000256" key="2">
    <source>
        <dbReference type="ARBA" id="ARBA00022729"/>
    </source>
</evidence>
<dbReference type="Pfam" id="PF21142">
    <property type="entry name" value="A2M_bMG2"/>
    <property type="match status" value="1"/>
</dbReference>
<dbReference type="InterPro" id="IPR008930">
    <property type="entry name" value="Terpenoid_cyclase/PrenylTrfase"/>
</dbReference>
<feature type="transmembrane region" description="Helical" evidence="3">
    <location>
        <begin position="28"/>
        <end position="48"/>
    </location>
</feature>
<evidence type="ECO:0000256" key="1">
    <source>
        <dbReference type="ARBA" id="ARBA00010556"/>
    </source>
</evidence>
<gene>
    <name evidence="6" type="ORF">K4G66_21090</name>
</gene>
<dbReference type="Pfam" id="PF17973">
    <property type="entry name" value="bMG10"/>
    <property type="match status" value="1"/>
</dbReference>
<reference evidence="6" key="1">
    <citation type="journal article" date="2023" name="Comput. Struct. Biotechnol. J.">
        <title>Discovery of a novel marine Bacteroidetes with a rich repertoire of carbohydrate-active enzymes.</title>
        <authorList>
            <person name="Chen B."/>
            <person name="Liu G."/>
            <person name="Chen Q."/>
            <person name="Wang H."/>
            <person name="Liu L."/>
            <person name="Tang K."/>
        </authorList>
    </citation>
    <scope>NUCLEOTIDE SEQUENCE</scope>
    <source>
        <strain evidence="6">TK19036</strain>
    </source>
</reference>
<sequence length="1882" mass="210774">MDKVRAFLHHFFTEIQQRWFQFTVQQRIWFTAIVAGSVFILVAIIAYVSSDDFSGSETVDPAYQAYISSYSAGVLSVESPVRVRLTYPVADSAQVGQLTDDDLFEFNPSVEGESYWVDQSTIEFLPETPLAAGQRYQVRFDLEEVIEVPDAYESFEFAFQTIQQNYSVELVGLTPEEEGEFVKQQLQGTLLTADVAEATAVERMLSARQNDQALAIQWNHATDQRSHTFIVENIVRRNSEAQVVVESTGEPLTLTKSQTYDVNVPSLETYELVNYRVVEEPEQYLELRFSDPLQSEQELEGLIQLSGNSEEIRYIIEKNVIKAYPANRLSGPITVIVNEGIKNARGDAFPSTVEVDVEFEVVKPAVRVADAGVILPTTNGMVLPFEAVNLKAVDITVVRVFEENVPQFFQVNQYDGKQEIRRVGRPVVQQEIPLNGSGVTDLGKWNRFTLDLEKIIEAEPGALYQINIGFRQKHAVYSCGAGDADELESNLPSDDDWGDPDKMYWESYGDYYYATNYNWEERDNPCSPSYYGGRRNVQKNLLVSNLGMIAKKEDGHHYRIGVTDLQSTEPQSGVSIKLYSLQHQLLAEGSTDGDGWWEVETERSPFLAVAEEGTEKSYLRLDDGNALSLSNFDVSGQSVEEGIKGFLYGDRGVWRPGDSLHINFILEDQTERLPEHHPVIFELSNPQGQVVQRIVRTDGVGDIYNFSTATPSSAPTGNWSAQVQVGGATFTKAIRIETIKPNRLRADLDFGTQRLTSRNRDVTADLSVAWLNGATARNLRAQYELLLTPRTTTFSQYPNYTFDDPALTFERERREVFDGRVNEQGNASFRVDLSTESPVPGTLNATFNGKVFEEGGNFSTDQLTLPYYPYSSYVGIQVPEGEGWGGALATSENHTINLVVVDADGKAVDRDDLEVKLYKLDWRWWWDQSDRSLAQYVNDTYREPVQSATVDAESGKAQWELSVNDDGWGRYLLRVCDPESGHCTGQVIYLDSPYAQEDQSRSEGATMLSFSSDKDTYQVGEEATLYLPGQSGNRALVSLENGSQVLETHWVTLEGDSVGQQTDMEFTFEVTEAMVPNVYANVTLLQPHEQTTNDLPIRMYGVINLEVENTETHLQPVIGLPEKLEPESEVTLRISEANEREMAYTVAVVDEGLLDITNFTTPEPHDYFYAREALGVKTWDVYDYVIGAYGGELERLLSVGGDQELSNTGDRQANRFEPVVKFLGPFYLDDGDVNEHTFKMPNYVGSVRVMVVGAYEGAYGSADTAATVSQPLMVLGTLPRVLGPGEEVRLPVNVFAMDNSVKDVRVSVNTNNLLSNQAARSQDMFFPRPGDNLVDFALKTANQVGIGQVQIDAAAGPNRTSDSIELDIRNPNPPVTRAISSLVKSGDTWSTSFEPVGMAGTNQATLEVSSIPPLNLSKRLEYLTQYPHGCIEQTVSAAFPQLYLSAIEELSEDELRRIENNIKAAIHQLNTFLTNEGAFAYWPGSQDADEWSTSYAGHFLLEAQRQGYSVPSGLLRAWRGYQQRRAVQWGAGSGYAREDLMQAYRLYTLALAGEPAQGAMNRLREKGQLSLPAKWRLAAAYALIEQPEVAQQMIRGLDNDIPDYQETYGTFGSAYRDEAMILETLTLLEQPEQGLRLYERISSALSNESLWMSTQTTAFCLVAATQYAQTVATEKEIQFSYQIAGGVPQGEIRSEMSLVQRPLEIEEGRRYTAQVTNESEGDLYARIVLRGIPDINEEETQENGLRLQVHYKGMNGEPVEPENLLQGTDFLAEVTIYNTGTQGNLQQLALSHIMPSGWEIINTRLQGSTEFYQQDTYEHQDIRDDRVYTYFDLPANQRKTFTVVLNAAYAGRFYRPGLYCEAMYDHTINGSTEGEWIEVTQP</sequence>
<dbReference type="InterPro" id="IPR002890">
    <property type="entry name" value="MG2"/>
</dbReference>
<dbReference type="InterPro" id="IPR011626">
    <property type="entry name" value="Alpha-macroglobulin_TED"/>
</dbReference>
<dbReference type="SMART" id="SM01360">
    <property type="entry name" value="A2M"/>
    <property type="match status" value="1"/>
</dbReference>
<dbReference type="InterPro" id="IPR047565">
    <property type="entry name" value="Alpha-macroglob_thiol-ester_cl"/>
</dbReference>
<dbReference type="SUPFAM" id="SSF48239">
    <property type="entry name" value="Terpenoid cyclases/Protein prenyltransferases"/>
    <property type="match status" value="1"/>
</dbReference>
<dbReference type="InterPro" id="IPR041462">
    <property type="entry name" value="Bact_A2M_MG6"/>
</dbReference>
<dbReference type="CDD" id="cd02891">
    <property type="entry name" value="A2M_like"/>
    <property type="match status" value="1"/>
</dbReference>
<keyword evidence="3" id="KW-0812">Transmembrane</keyword>
<dbReference type="Pfam" id="PF17962">
    <property type="entry name" value="bMG6"/>
    <property type="match status" value="1"/>
</dbReference>
<proteinExistence type="inferred from homology"/>
<dbReference type="Pfam" id="PF01835">
    <property type="entry name" value="MG2"/>
    <property type="match status" value="1"/>
</dbReference>
<comment type="similarity">
    <text evidence="1">Belongs to the protease inhibitor I39 (alpha-2-macroglobulin) family. Bacterial alpha-2-macroglobulin subfamily.</text>
</comment>
<feature type="domain" description="Alpha-2-macroglobulin bait region" evidence="4">
    <location>
        <begin position="1008"/>
        <end position="1156"/>
    </location>
</feature>
<dbReference type="SMART" id="SM01359">
    <property type="entry name" value="A2M_N_2"/>
    <property type="match status" value="1"/>
</dbReference>
<dbReference type="Pfam" id="PF07703">
    <property type="entry name" value="A2M_BRD"/>
    <property type="match status" value="1"/>
</dbReference>
<dbReference type="InterPro" id="IPR011625">
    <property type="entry name" value="A2M_N_BRD"/>
</dbReference>
<organism evidence="6">
    <name type="scientific">Roseihalotalea indica</name>
    <dbReference type="NCBI Taxonomy" id="2867963"/>
    <lineage>
        <taxon>Bacteria</taxon>
        <taxon>Pseudomonadati</taxon>
        <taxon>Bacteroidota</taxon>
        <taxon>Cytophagia</taxon>
        <taxon>Cytophagales</taxon>
        <taxon>Catalimonadaceae</taxon>
        <taxon>Roseihalotalea</taxon>
    </lineage>
</organism>
<dbReference type="PANTHER" id="PTHR40094">
    <property type="entry name" value="ALPHA-2-MACROGLOBULIN HOMOLOG"/>
    <property type="match status" value="1"/>
</dbReference>
<dbReference type="Gene3D" id="1.50.10.20">
    <property type="match status" value="1"/>
</dbReference>
<feature type="domain" description="Alpha-2-macroglobulin" evidence="5">
    <location>
        <begin position="1219"/>
        <end position="1308"/>
    </location>
</feature>
<dbReference type="InterPro" id="IPR001599">
    <property type="entry name" value="Macroglobln_a2"/>
</dbReference>
<dbReference type="Pfam" id="PF07678">
    <property type="entry name" value="TED_complement"/>
    <property type="match status" value="1"/>
</dbReference>
<dbReference type="GO" id="GO:0004866">
    <property type="term" value="F:endopeptidase inhibitor activity"/>
    <property type="evidence" value="ECO:0007669"/>
    <property type="project" value="InterPro"/>
</dbReference>
<evidence type="ECO:0000259" key="4">
    <source>
        <dbReference type="SMART" id="SM01359"/>
    </source>
</evidence>
<dbReference type="InterPro" id="IPR041246">
    <property type="entry name" value="Bact_MG10"/>
</dbReference>
<dbReference type="Gene3D" id="2.60.40.1930">
    <property type="match status" value="1"/>
</dbReference>
<dbReference type="EMBL" id="CP120682">
    <property type="protein sequence ID" value="WKN34874.1"/>
    <property type="molecule type" value="Genomic_DNA"/>
</dbReference>
<evidence type="ECO:0000256" key="3">
    <source>
        <dbReference type="SAM" id="Phobius"/>
    </source>
</evidence>
<dbReference type="Pfam" id="PF00207">
    <property type="entry name" value="A2M"/>
    <property type="match status" value="1"/>
</dbReference>
<dbReference type="PANTHER" id="PTHR40094:SF1">
    <property type="entry name" value="UBIQUITIN DOMAIN-CONTAINING PROTEIN"/>
    <property type="match status" value="1"/>
</dbReference>
<protein>
    <submittedName>
        <fullName evidence="6">MG2 domain-containing protein</fullName>
    </submittedName>
</protein>
<reference evidence="6" key="2">
    <citation type="journal article" date="2024" name="Antonie Van Leeuwenhoek">
        <title>Roseihalotalea indica gen. nov., sp. nov., a halophilic Bacteroidetes from mesopelagic Southwest Indian Ocean with higher carbohydrate metabolic potential.</title>
        <authorList>
            <person name="Chen B."/>
            <person name="Zhang M."/>
            <person name="Lin D."/>
            <person name="Ye J."/>
            <person name="Tang K."/>
        </authorList>
    </citation>
    <scope>NUCLEOTIDE SEQUENCE</scope>
    <source>
        <strain evidence="6">TK19036</strain>
    </source>
</reference>
<dbReference type="GO" id="GO:0005615">
    <property type="term" value="C:extracellular space"/>
    <property type="evidence" value="ECO:0007669"/>
    <property type="project" value="InterPro"/>
</dbReference>
<accession>A0AA49GPI6</accession>
<evidence type="ECO:0000259" key="5">
    <source>
        <dbReference type="SMART" id="SM01360"/>
    </source>
</evidence>
<evidence type="ECO:0000313" key="6">
    <source>
        <dbReference type="EMBL" id="WKN34874.1"/>
    </source>
</evidence>
<dbReference type="InterPro" id="IPR041203">
    <property type="entry name" value="Bact_A2M_MG5"/>
</dbReference>
<dbReference type="InterPro" id="IPR051802">
    <property type="entry name" value="YfhM-like"/>
</dbReference>
<dbReference type="InterPro" id="IPR021868">
    <property type="entry name" value="Alpha_2_Macroglob_MG3"/>
</dbReference>
<keyword evidence="3" id="KW-0472">Membrane</keyword>
<dbReference type="Pfam" id="PF17972">
    <property type="entry name" value="bMG5"/>
    <property type="match status" value="1"/>
</dbReference>
<name>A0AA49GPI6_9BACT</name>